<evidence type="ECO:0000256" key="1">
    <source>
        <dbReference type="SAM" id="MobiDB-lite"/>
    </source>
</evidence>
<sequence>MKKPIVLFLNLVSLFYNRPALCASIRFALCEDDNSSTFQISLHGGREQKSCEWLQTQQAQIRDELCKDGEVRTHCSHSCSSCCWDDKTFRFQMESGKLRSCFWLSKSSNRILKYCSADEHIRQRCRKSCGICGGSSTNLSSSQQGIITTDHVNMQHSHTSVEKESSSNLQSSKTRNKDLANDLRQSPSEIQNNDQDKKGQGSGLFAIFLSMIIFSVIFGVFFSKRIGQNVVTFKNVIISKDETEKVSIIMKTLWEGKMKPQREH</sequence>
<evidence type="ECO:0008006" key="6">
    <source>
        <dbReference type="Google" id="ProtNLM"/>
    </source>
</evidence>
<organism evidence="4 5">
    <name type="scientific">Chaetoceros tenuissimus</name>
    <dbReference type="NCBI Taxonomy" id="426638"/>
    <lineage>
        <taxon>Eukaryota</taxon>
        <taxon>Sar</taxon>
        <taxon>Stramenopiles</taxon>
        <taxon>Ochrophyta</taxon>
        <taxon>Bacillariophyta</taxon>
        <taxon>Coscinodiscophyceae</taxon>
        <taxon>Chaetocerotophycidae</taxon>
        <taxon>Chaetocerotales</taxon>
        <taxon>Chaetocerotaceae</taxon>
        <taxon>Chaetoceros</taxon>
    </lineage>
</organism>
<gene>
    <name evidence="4" type="ORF">CTEN210_08981</name>
</gene>
<protein>
    <recommendedName>
        <fullName evidence="6">ShKT domain-containing protein</fullName>
    </recommendedName>
</protein>
<evidence type="ECO:0000313" key="5">
    <source>
        <dbReference type="Proteomes" id="UP001054902"/>
    </source>
</evidence>
<name>A0AAD3H6S7_9STRA</name>
<comment type="caution">
    <text evidence="4">The sequence shown here is derived from an EMBL/GenBank/DDBJ whole genome shotgun (WGS) entry which is preliminary data.</text>
</comment>
<feature type="transmembrane region" description="Helical" evidence="2">
    <location>
        <begin position="203"/>
        <end position="222"/>
    </location>
</feature>
<keyword evidence="2" id="KW-0812">Transmembrane</keyword>
<accession>A0AAD3H6S7</accession>
<dbReference type="AlphaFoldDB" id="A0AAD3H6S7"/>
<dbReference type="Proteomes" id="UP001054902">
    <property type="component" value="Unassembled WGS sequence"/>
</dbReference>
<evidence type="ECO:0000256" key="2">
    <source>
        <dbReference type="SAM" id="Phobius"/>
    </source>
</evidence>
<reference evidence="4 5" key="1">
    <citation type="journal article" date="2021" name="Sci. Rep.">
        <title>The genome of the diatom Chaetoceros tenuissimus carries an ancient integrated fragment of an extant virus.</title>
        <authorList>
            <person name="Hongo Y."/>
            <person name="Kimura K."/>
            <person name="Takaki Y."/>
            <person name="Yoshida Y."/>
            <person name="Baba S."/>
            <person name="Kobayashi G."/>
            <person name="Nagasaki K."/>
            <person name="Hano T."/>
            <person name="Tomaru Y."/>
        </authorList>
    </citation>
    <scope>NUCLEOTIDE SEQUENCE [LARGE SCALE GENOMIC DNA]</scope>
    <source>
        <strain evidence="4 5">NIES-3715</strain>
    </source>
</reference>
<dbReference type="EMBL" id="BLLK01000045">
    <property type="protein sequence ID" value="GFH52505.1"/>
    <property type="molecule type" value="Genomic_DNA"/>
</dbReference>
<feature type="chain" id="PRO_5042283737" description="ShKT domain-containing protein" evidence="3">
    <location>
        <begin position="23"/>
        <end position="264"/>
    </location>
</feature>
<evidence type="ECO:0000256" key="3">
    <source>
        <dbReference type="SAM" id="SignalP"/>
    </source>
</evidence>
<keyword evidence="2" id="KW-1133">Transmembrane helix</keyword>
<keyword evidence="3" id="KW-0732">Signal</keyword>
<keyword evidence="2" id="KW-0472">Membrane</keyword>
<keyword evidence="5" id="KW-1185">Reference proteome</keyword>
<evidence type="ECO:0000313" key="4">
    <source>
        <dbReference type="EMBL" id="GFH52505.1"/>
    </source>
</evidence>
<proteinExistence type="predicted"/>
<feature type="signal peptide" evidence="3">
    <location>
        <begin position="1"/>
        <end position="22"/>
    </location>
</feature>
<feature type="region of interest" description="Disordered" evidence="1">
    <location>
        <begin position="154"/>
        <end position="177"/>
    </location>
</feature>